<proteinExistence type="inferred from homology"/>
<name>A0AA39I4U2_9BILA</name>
<dbReference type="PRINTS" id="PR00452">
    <property type="entry name" value="SH3DOMAIN"/>
</dbReference>
<evidence type="ECO:0000313" key="12">
    <source>
        <dbReference type="EMBL" id="KAK0417848.1"/>
    </source>
</evidence>
<dbReference type="PROSITE" id="PS50002">
    <property type="entry name" value="SH3"/>
    <property type="match status" value="1"/>
</dbReference>
<dbReference type="GO" id="GO:0017124">
    <property type="term" value="F:SH3 domain binding"/>
    <property type="evidence" value="ECO:0007669"/>
    <property type="project" value="TreeGrafter"/>
</dbReference>
<accession>A0AA39I4U2</accession>
<evidence type="ECO:0000256" key="6">
    <source>
        <dbReference type="ARBA" id="ARBA00022553"/>
    </source>
</evidence>
<keyword evidence="6" id="KW-0597">Phosphoprotein</keyword>
<dbReference type="SMART" id="SM00326">
    <property type="entry name" value="SH3"/>
    <property type="match status" value="1"/>
</dbReference>
<evidence type="ECO:0000256" key="10">
    <source>
        <dbReference type="PROSITE-ProRule" id="PRU00192"/>
    </source>
</evidence>
<dbReference type="InterPro" id="IPR028455">
    <property type="entry name" value="ABI3_SH3"/>
</dbReference>
<dbReference type="Gene3D" id="6.10.140.1620">
    <property type="match status" value="1"/>
</dbReference>
<keyword evidence="7" id="KW-0175">Coiled coil</keyword>
<reference evidence="12" key="1">
    <citation type="submission" date="2023-06" db="EMBL/GenBank/DDBJ databases">
        <title>Genomic analysis of the entomopathogenic nematode Steinernema hermaphroditum.</title>
        <authorList>
            <person name="Schwarz E.M."/>
            <person name="Heppert J.K."/>
            <person name="Baniya A."/>
            <person name="Schwartz H.T."/>
            <person name="Tan C.-H."/>
            <person name="Antoshechkin I."/>
            <person name="Sternberg P.W."/>
            <person name="Goodrich-Blair H."/>
            <person name="Dillman A.R."/>
        </authorList>
    </citation>
    <scope>NUCLEOTIDE SEQUENCE</scope>
    <source>
        <strain evidence="12">PS9179</strain>
        <tissue evidence="12">Whole animal</tissue>
    </source>
</reference>
<keyword evidence="13" id="KW-1185">Reference proteome</keyword>
<dbReference type="AlphaFoldDB" id="A0AA39I4U2"/>
<dbReference type="SUPFAM" id="SSF50044">
    <property type="entry name" value="SH3-domain"/>
    <property type="match status" value="1"/>
</dbReference>
<dbReference type="PANTHER" id="PTHR10460:SF0">
    <property type="entry name" value="ABELSON INTERACTING PROTEIN, ISOFORM D"/>
    <property type="match status" value="1"/>
</dbReference>
<evidence type="ECO:0000313" key="13">
    <source>
        <dbReference type="Proteomes" id="UP001175271"/>
    </source>
</evidence>
<dbReference type="Proteomes" id="UP001175271">
    <property type="component" value="Unassembled WGS sequence"/>
</dbReference>
<feature type="domain" description="SH3" evidence="11">
    <location>
        <begin position="338"/>
        <end position="395"/>
    </location>
</feature>
<dbReference type="Pfam" id="PF07815">
    <property type="entry name" value="Abi_HHR"/>
    <property type="match status" value="1"/>
</dbReference>
<dbReference type="GO" id="GO:0030027">
    <property type="term" value="C:lamellipodium"/>
    <property type="evidence" value="ECO:0007669"/>
    <property type="project" value="UniProtKB-SubCell"/>
</dbReference>
<evidence type="ECO:0000256" key="4">
    <source>
        <dbReference type="ARBA" id="ARBA00022443"/>
    </source>
</evidence>
<dbReference type="PANTHER" id="PTHR10460">
    <property type="entry name" value="ABL INTERACTOR FAMILY MEMBER"/>
    <property type="match status" value="1"/>
</dbReference>
<dbReference type="FunFam" id="2.30.30.40:FF:000002">
    <property type="entry name" value="abl interactor 1 isoform X1"/>
    <property type="match status" value="1"/>
</dbReference>
<comment type="caution">
    <text evidence="12">The sequence shown here is derived from an EMBL/GenBank/DDBJ whole genome shotgun (WGS) entry which is preliminary data.</text>
</comment>
<evidence type="ECO:0000256" key="5">
    <source>
        <dbReference type="ARBA" id="ARBA00022490"/>
    </source>
</evidence>
<comment type="subcellular location">
    <subcellularLocation>
        <location evidence="2">Cell projection</location>
        <location evidence="2">Lamellipodium</location>
    </subcellularLocation>
    <subcellularLocation>
        <location evidence="1">Cytoplasm</location>
        <location evidence="1">Cytoskeleton</location>
    </subcellularLocation>
</comment>
<keyword evidence="5" id="KW-0963">Cytoplasm</keyword>
<dbReference type="Pfam" id="PF14604">
    <property type="entry name" value="SH3_9"/>
    <property type="match status" value="1"/>
</dbReference>
<dbReference type="GO" id="GO:0098858">
    <property type="term" value="C:actin-based cell projection"/>
    <property type="evidence" value="ECO:0007669"/>
    <property type="project" value="TreeGrafter"/>
</dbReference>
<gene>
    <name evidence="12" type="ORF">QR680_013239</name>
</gene>
<keyword evidence="8" id="KW-0206">Cytoskeleton</keyword>
<sequence length="395" mass="43798">MAVFGEEERQRLRDFVEQVIPDGRQSLEDSCIELERVAAYCEANYAQAADKKAAFDQTKRYTIQSLASVAYFVNQLSSSLLQTLDLQTDKIGVLTGEVNKMNQVVNIHKEKIARREIGVLATNKCVQKQAKIITPAVQERAQRYQRTPIDYAVLDNIGHGVKEQSPQQIQPQSIVNRTLSTVSGSGSAIYQSTLPLDQVRGTATLSRSSMRSNDHYRVPLMTQIPTVDPARFSTVSTVPAQSNTYIQQPQGLPPQSQPIYSYSHSEHYGTLHAGSVPQQPSVLPNGQFRHSAASSNDGIPMPPPPAPATGYCPDDDMPPPPTSIEAIYEASANYVPRNYIEQAIALYDYEAEKEDELTLRENCMVYVVRKNEDGWYEGVLDGVTGLFPGNYVQPI</sequence>
<keyword evidence="9" id="KW-0966">Cell projection</keyword>
<dbReference type="EMBL" id="JAUCMV010000002">
    <property type="protein sequence ID" value="KAK0417848.1"/>
    <property type="molecule type" value="Genomic_DNA"/>
</dbReference>
<dbReference type="GO" id="GO:0005856">
    <property type="term" value="C:cytoskeleton"/>
    <property type="evidence" value="ECO:0007669"/>
    <property type="project" value="UniProtKB-SubCell"/>
</dbReference>
<dbReference type="InterPro" id="IPR036028">
    <property type="entry name" value="SH3-like_dom_sf"/>
</dbReference>
<evidence type="ECO:0000256" key="9">
    <source>
        <dbReference type="ARBA" id="ARBA00023273"/>
    </source>
</evidence>
<evidence type="ECO:0000256" key="3">
    <source>
        <dbReference type="ARBA" id="ARBA00010020"/>
    </source>
</evidence>
<dbReference type="InterPro" id="IPR028457">
    <property type="entry name" value="ABI"/>
</dbReference>
<dbReference type="GO" id="GO:0035591">
    <property type="term" value="F:signaling adaptor activity"/>
    <property type="evidence" value="ECO:0007669"/>
    <property type="project" value="TreeGrafter"/>
</dbReference>
<dbReference type="Gene3D" id="2.30.30.40">
    <property type="entry name" value="SH3 Domains"/>
    <property type="match status" value="1"/>
</dbReference>
<protein>
    <recommendedName>
        <fullName evidence="11">SH3 domain-containing protein</fullName>
    </recommendedName>
</protein>
<evidence type="ECO:0000256" key="2">
    <source>
        <dbReference type="ARBA" id="ARBA00004510"/>
    </source>
</evidence>
<dbReference type="GO" id="GO:0031209">
    <property type="term" value="C:SCAR complex"/>
    <property type="evidence" value="ECO:0007669"/>
    <property type="project" value="TreeGrafter"/>
</dbReference>
<organism evidence="12 13">
    <name type="scientific">Steinernema hermaphroditum</name>
    <dbReference type="NCBI Taxonomy" id="289476"/>
    <lineage>
        <taxon>Eukaryota</taxon>
        <taxon>Metazoa</taxon>
        <taxon>Ecdysozoa</taxon>
        <taxon>Nematoda</taxon>
        <taxon>Chromadorea</taxon>
        <taxon>Rhabditida</taxon>
        <taxon>Tylenchina</taxon>
        <taxon>Panagrolaimomorpha</taxon>
        <taxon>Strongyloidoidea</taxon>
        <taxon>Steinernematidae</taxon>
        <taxon>Steinernema</taxon>
    </lineage>
</organism>
<evidence type="ECO:0000256" key="7">
    <source>
        <dbReference type="ARBA" id="ARBA00023054"/>
    </source>
</evidence>
<evidence type="ECO:0000259" key="11">
    <source>
        <dbReference type="PROSITE" id="PS50002"/>
    </source>
</evidence>
<dbReference type="CDD" id="cd11826">
    <property type="entry name" value="SH3_Abi"/>
    <property type="match status" value="1"/>
</dbReference>
<dbReference type="InterPro" id="IPR001452">
    <property type="entry name" value="SH3_domain"/>
</dbReference>
<dbReference type="InterPro" id="IPR012849">
    <property type="entry name" value="Abl-interactor_HHR_dom"/>
</dbReference>
<comment type="similarity">
    <text evidence="3">Belongs to the ABI family.</text>
</comment>
<keyword evidence="4 10" id="KW-0728">SH3 domain</keyword>
<dbReference type="GO" id="GO:0001764">
    <property type="term" value="P:neuron migration"/>
    <property type="evidence" value="ECO:0007669"/>
    <property type="project" value="TreeGrafter"/>
</dbReference>
<evidence type="ECO:0000256" key="8">
    <source>
        <dbReference type="ARBA" id="ARBA00023212"/>
    </source>
</evidence>
<evidence type="ECO:0000256" key="1">
    <source>
        <dbReference type="ARBA" id="ARBA00004245"/>
    </source>
</evidence>